<feature type="transmembrane region" description="Helical" evidence="1">
    <location>
        <begin position="21"/>
        <end position="43"/>
    </location>
</feature>
<evidence type="ECO:0000313" key="2">
    <source>
        <dbReference type="EMBL" id="BAQ48149.1"/>
    </source>
</evidence>
<keyword evidence="1" id="KW-1133">Transmembrane helix</keyword>
<keyword evidence="1" id="KW-0472">Membrane</keyword>
<reference evidence="2 3" key="1">
    <citation type="journal article" date="2015" name="Genome Announc.">
        <title>Complete Genome Sequence of Methylobacterium aquaticum Strain 22A, Isolated from Racomitrium japonicum Moss.</title>
        <authorList>
            <person name="Tani A."/>
            <person name="Ogura Y."/>
            <person name="Hayashi T."/>
            <person name="Kimbara K."/>
        </authorList>
    </citation>
    <scope>NUCLEOTIDE SEQUENCE [LARGE SCALE GENOMIC DNA]</scope>
    <source>
        <strain evidence="2 3">MA-22A</strain>
    </source>
</reference>
<evidence type="ECO:0000313" key="3">
    <source>
        <dbReference type="Proteomes" id="UP000061432"/>
    </source>
</evidence>
<dbReference type="Proteomes" id="UP000061432">
    <property type="component" value="Chromosome"/>
</dbReference>
<dbReference type="AlphaFoldDB" id="A0A0C6FRU0"/>
<accession>A0A0C6FRU0</accession>
<dbReference type="EMBL" id="AP014704">
    <property type="protein sequence ID" value="BAQ48149.1"/>
    <property type="molecule type" value="Genomic_DNA"/>
</dbReference>
<dbReference type="KEGG" id="maqu:Maq22A_c26420"/>
<evidence type="ECO:0000256" key="1">
    <source>
        <dbReference type="SAM" id="Phobius"/>
    </source>
</evidence>
<keyword evidence="1" id="KW-0812">Transmembrane</keyword>
<dbReference type="RefSeq" id="WP_060848949.1">
    <property type="nucleotide sequence ID" value="NZ_AP014704.1"/>
</dbReference>
<sequence>MKRALTNRLIGFRRWTTTRGVRWTIGGAAIGVLVGLMVGGVGIAMMGSAFGLPGWAVFGVVFGLAGRQVASLLGGRALRPRNITSRRS</sequence>
<name>A0A0C6FRU0_9HYPH</name>
<feature type="transmembrane region" description="Helical" evidence="1">
    <location>
        <begin position="55"/>
        <end position="78"/>
    </location>
</feature>
<gene>
    <name evidence="2" type="ORF">Maq22A_c26420</name>
</gene>
<reference evidence="3" key="2">
    <citation type="submission" date="2015-01" db="EMBL/GenBank/DDBJ databases">
        <title>Complete genome sequence of Methylobacterium aquaticum strain 22A.</title>
        <authorList>
            <person name="Tani A."/>
            <person name="Ogura Y."/>
            <person name="Hayashi T."/>
        </authorList>
    </citation>
    <scope>NUCLEOTIDE SEQUENCE [LARGE SCALE GENOMIC DNA]</scope>
    <source>
        <strain evidence="3">MA-22A</strain>
    </source>
</reference>
<dbReference type="PATRIC" id="fig|270351.10.peg.5069"/>
<protein>
    <submittedName>
        <fullName evidence="2">Uncharacterized protein</fullName>
    </submittedName>
</protein>
<organism evidence="2 3">
    <name type="scientific">Methylobacterium aquaticum</name>
    <dbReference type="NCBI Taxonomy" id="270351"/>
    <lineage>
        <taxon>Bacteria</taxon>
        <taxon>Pseudomonadati</taxon>
        <taxon>Pseudomonadota</taxon>
        <taxon>Alphaproteobacteria</taxon>
        <taxon>Hyphomicrobiales</taxon>
        <taxon>Methylobacteriaceae</taxon>
        <taxon>Methylobacterium</taxon>
    </lineage>
</organism>
<proteinExistence type="predicted"/>